<comment type="caution">
    <text evidence="2">The sequence shown here is derived from an EMBL/GenBank/DDBJ whole genome shotgun (WGS) entry which is preliminary data.</text>
</comment>
<evidence type="ECO:0000313" key="3">
    <source>
        <dbReference type="Proteomes" id="UP000295344"/>
    </source>
</evidence>
<dbReference type="Pfam" id="PF12688">
    <property type="entry name" value="TPR_5"/>
    <property type="match status" value="1"/>
</dbReference>
<dbReference type="Gene3D" id="1.25.40.10">
    <property type="entry name" value="Tetratricopeptide repeat domain"/>
    <property type="match status" value="1"/>
</dbReference>
<organism evidence="2 3">
    <name type="scientific">Amnibacterium kyonggiense</name>
    <dbReference type="NCBI Taxonomy" id="595671"/>
    <lineage>
        <taxon>Bacteria</taxon>
        <taxon>Bacillati</taxon>
        <taxon>Actinomycetota</taxon>
        <taxon>Actinomycetes</taxon>
        <taxon>Micrococcales</taxon>
        <taxon>Microbacteriaceae</taxon>
        <taxon>Amnibacterium</taxon>
    </lineage>
</organism>
<keyword evidence="3" id="KW-1185">Reference proteome</keyword>
<dbReference type="OrthoDB" id="193829at2"/>
<dbReference type="SUPFAM" id="SSF48452">
    <property type="entry name" value="TPR-like"/>
    <property type="match status" value="1"/>
</dbReference>
<dbReference type="RefSeq" id="WP_133766094.1">
    <property type="nucleotide sequence ID" value="NZ_BAAARP010000002.1"/>
</dbReference>
<feature type="domain" description="Tetratrico peptide repeat group 5" evidence="1">
    <location>
        <begin position="46"/>
        <end position="142"/>
    </location>
</feature>
<sequence length="167" mass="18033">MSIEPALLDALEACHADREQGRSPAEAGFDALLERWPGHPGALEAVAEAYDEAGDLDRAIDGYRAALAGLDGTALRRCFLKLGDALRRAGRFQEAVEALETGLDEFPGSRSLRTFLALALHEQGRSDAALGLVLEVLVDPMPSPDLELFRAAVRHRAQGLFTRDRAA</sequence>
<gene>
    <name evidence="2" type="ORF">CLV52_1899</name>
</gene>
<accession>A0A4R7FKR3</accession>
<dbReference type="InterPro" id="IPR011990">
    <property type="entry name" value="TPR-like_helical_dom_sf"/>
</dbReference>
<dbReference type="AlphaFoldDB" id="A0A4R7FKR3"/>
<evidence type="ECO:0000313" key="2">
    <source>
        <dbReference type="EMBL" id="TDS76960.1"/>
    </source>
</evidence>
<dbReference type="InterPro" id="IPR041656">
    <property type="entry name" value="TPR_5"/>
</dbReference>
<dbReference type="EMBL" id="SOAM01000002">
    <property type="protein sequence ID" value="TDS76960.1"/>
    <property type="molecule type" value="Genomic_DNA"/>
</dbReference>
<reference evidence="2 3" key="1">
    <citation type="submission" date="2019-03" db="EMBL/GenBank/DDBJ databases">
        <title>Genomic Encyclopedia of Archaeal and Bacterial Type Strains, Phase II (KMG-II): from individual species to whole genera.</title>
        <authorList>
            <person name="Goeker M."/>
        </authorList>
    </citation>
    <scope>NUCLEOTIDE SEQUENCE [LARGE SCALE GENOMIC DNA]</scope>
    <source>
        <strain evidence="2 3">DSM 24782</strain>
    </source>
</reference>
<protein>
    <submittedName>
        <fullName evidence="2">Tetratricopeptide repeat protein</fullName>
    </submittedName>
</protein>
<name>A0A4R7FKR3_9MICO</name>
<dbReference type="Proteomes" id="UP000295344">
    <property type="component" value="Unassembled WGS sequence"/>
</dbReference>
<evidence type="ECO:0000259" key="1">
    <source>
        <dbReference type="Pfam" id="PF12688"/>
    </source>
</evidence>
<proteinExistence type="predicted"/>